<dbReference type="RefSeq" id="WP_244721358.1">
    <property type="nucleotide sequence ID" value="NZ_CP095072.1"/>
</dbReference>
<evidence type="ECO:0000313" key="3">
    <source>
        <dbReference type="Proteomes" id="UP000831782"/>
    </source>
</evidence>
<organism evidence="2 3">
    <name type="scientific">Gracilibacillus caseinilyticus</name>
    <dbReference type="NCBI Taxonomy" id="2932256"/>
    <lineage>
        <taxon>Bacteria</taxon>
        <taxon>Bacillati</taxon>
        <taxon>Bacillota</taxon>
        <taxon>Bacilli</taxon>
        <taxon>Bacillales</taxon>
        <taxon>Bacillaceae</taxon>
        <taxon>Gracilibacillus</taxon>
    </lineage>
</organism>
<keyword evidence="3" id="KW-1185">Reference proteome</keyword>
<evidence type="ECO:0000313" key="2">
    <source>
        <dbReference type="EMBL" id="UOQ49375.1"/>
    </source>
</evidence>
<name>A0ABY4EY85_9BACI</name>
<dbReference type="InterPro" id="IPR035903">
    <property type="entry name" value="HesB-like_dom_sf"/>
</dbReference>
<gene>
    <name evidence="2" type="ORF">MUN88_04455</name>
</gene>
<proteinExistence type="predicted"/>
<protein>
    <recommendedName>
        <fullName evidence="1">Core domain-containing protein</fullName>
    </recommendedName>
</protein>
<dbReference type="EMBL" id="CP095072">
    <property type="protein sequence ID" value="UOQ49375.1"/>
    <property type="molecule type" value="Genomic_DNA"/>
</dbReference>
<dbReference type="Gene3D" id="2.60.300.12">
    <property type="entry name" value="HesB-like domain"/>
    <property type="match status" value="1"/>
</dbReference>
<dbReference type="SUPFAM" id="SSF89360">
    <property type="entry name" value="HesB-like domain"/>
    <property type="match status" value="1"/>
</dbReference>
<dbReference type="Pfam" id="PF01521">
    <property type="entry name" value="Fe-S_biosyn"/>
    <property type="match status" value="1"/>
</dbReference>
<dbReference type="InterPro" id="IPR000361">
    <property type="entry name" value="ATAP_core_dom"/>
</dbReference>
<sequence>MRRPRYKRFCFTSKGSGDMIITISKKAQKQLRMLKIPDGQLPRIDATLTGGCGLSVIFSLFCDDQRKTDTVLKVNDISFRIDYATKRYLEEDIVYIDYYDQCGFIVGNDYVTNTCSLQQIYEKNEG</sequence>
<evidence type="ECO:0000259" key="1">
    <source>
        <dbReference type="Pfam" id="PF01521"/>
    </source>
</evidence>
<dbReference type="Proteomes" id="UP000831782">
    <property type="component" value="Chromosome"/>
</dbReference>
<accession>A0ABY4EY85</accession>
<feature type="domain" description="Core" evidence="1">
    <location>
        <begin position="19"/>
        <end position="118"/>
    </location>
</feature>
<reference evidence="2 3" key="1">
    <citation type="submission" date="2022-04" db="EMBL/GenBank/DDBJ databases">
        <title>Gracilibacillus sp. isolated from saltern.</title>
        <authorList>
            <person name="Won M."/>
            <person name="Lee C.-M."/>
            <person name="Woen H.-Y."/>
            <person name="Kwon S.-W."/>
        </authorList>
    </citation>
    <scope>NUCLEOTIDE SEQUENCE [LARGE SCALE GENOMIC DNA]</scope>
    <source>
        <strain evidence="2 3">SSWR10-1</strain>
    </source>
</reference>